<proteinExistence type="inferred from homology"/>
<dbReference type="Gene3D" id="3.40.50.1000">
    <property type="entry name" value="HAD superfamily/HAD-like"/>
    <property type="match status" value="1"/>
</dbReference>
<keyword evidence="17" id="KW-1185">Reference proteome</keyword>
<dbReference type="Proteomes" id="UP001501411">
    <property type="component" value="Unassembled WGS sequence"/>
</dbReference>
<evidence type="ECO:0000259" key="15">
    <source>
        <dbReference type="Pfam" id="PF12156"/>
    </source>
</evidence>
<keyword evidence="5" id="KW-0597">Phosphoprotein</keyword>
<dbReference type="InterPro" id="IPR008250">
    <property type="entry name" value="ATPase_P-typ_transduc_dom_A_sf"/>
</dbReference>
<keyword evidence="4" id="KW-1003">Cell membrane</keyword>
<evidence type="ECO:0000256" key="9">
    <source>
        <dbReference type="ARBA" id="ARBA00022967"/>
    </source>
</evidence>
<gene>
    <name evidence="16" type="ORF">GCM10023231_23840</name>
</gene>
<dbReference type="Gene3D" id="3.40.1110.10">
    <property type="entry name" value="Calcium-transporting ATPase, cytoplasmic domain N"/>
    <property type="match status" value="1"/>
</dbReference>
<dbReference type="SUPFAM" id="SSF55008">
    <property type="entry name" value="HMA, heavy metal-associated domain"/>
    <property type="match status" value="1"/>
</dbReference>
<keyword evidence="12 13" id="KW-0472">Membrane</keyword>
<dbReference type="InterPro" id="IPR021993">
    <property type="entry name" value="ATPase-cat-bd"/>
</dbReference>
<dbReference type="Gene3D" id="2.70.150.10">
    <property type="entry name" value="Calcium-transporting ATPase, cytoplasmic transduction domain A"/>
    <property type="match status" value="1"/>
</dbReference>
<feature type="transmembrane region" description="Helical" evidence="13">
    <location>
        <begin position="176"/>
        <end position="195"/>
    </location>
</feature>
<evidence type="ECO:0000256" key="1">
    <source>
        <dbReference type="ARBA" id="ARBA00004651"/>
    </source>
</evidence>
<evidence type="ECO:0000256" key="4">
    <source>
        <dbReference type="ARBA" id="ARBA00022475"/>
    </source>
</evidence>
<organism evidence="16 17">
    <name type="scientific">Olivibacter ginsenosidimutans</name>
    <dbReference type="NCBI Taxonomy" id="1176537"/>
    <lineage>
        <taxon>Bacteria</taxon>
        <taxon>Pseudomonadati</taxon>
        <taxon>Bacteroidota</taxon>
        <taxon>Sphingobacteriia</taxon>
        <taxon>Sphingobacteriales</taxon>
        <taxon>Sphingobacteriaceae</taxon>
        <taxon>Olivibacter</taxon>
    </lineage>
</organism>
<keyword evidence="6 13" id="KW-0812">Transmembrane</keyword>
<dbReference type="SUPFAM" id="SSF81653">
    <property type="entry name" value="Calcium ATPase, transduction domain A"/>
    <property type="match status" value="1"/>
</dbReference>
<dbReference type="NCBIfam" id="TIGR01494">
    <property type="entry name" value="ATPase_P-type"/>
    <property type="match status" value="2"/>
</dbReference>
<dbReference type="InterPro" id="IPR059000">
    <property type="entry name" value="ATPase_P-type_domA"/>
</dbReference>
<keyword evidence="11" id="KW-0406">Ion transport</keyword>
<evidence type="ECO:0000256" key="13">
    <source>
        <dbReference type="SAM" id="Phobius"/>
    </source>
</evidence>
<feature type="transmembrane region" description="Helical" evidence="13">
    <location>
        <begin position="424"/>
        <end position="443"/>
    </location>
</feature>
<protein>
    <submittedName>
        <fullName evidence="16">Heavy metal translocating P-type ATPase metal-binding domain-containing protein</fullName>
    </submittedName>
</protein>
<evidence type="ECO:0000256" key="2">
    <source>
        <dbReference type="ARBA" id="ARBA00006024"/>
    </source>
</evidence>
<comment type="caution">
    <text evidence="16">The sequence shown here is derived from an EMBL/GenBank/DDBJ whole genome shotgun (WGS) entry which is preliminary data.</text>
</comment>
<dbReference type="InterPro" id="IPR001757">
    <property type="entry name" value="P_typ_ATPase"/>
</dbReference>
<dbReference type="InterPro" id="IPR036412">
    <property type="entry name" value="HAD-like_sf"/>
</dbReference>
<dbReference type="InterPro" id="IPR036163">
    <property type="entry name" value="HMA_dom_sf"/>
</dbReference>
<evidence type="ECO:0000313" key="17">
    <source>
        <dbReference type="Proteomes" id="UP001501411"/>
    </source>
</evidence>
<dbReference type="Pfam" id="PF00702">
    <property type="entry name" value="Hydrolase"/>
    <property type="match status" value="1"/>
</dbReference>
<dbReference type="PRINTS" id="PR00119">
    <property type="entry name" value="CATATPASE"/>
</dbReference>
<feature type="transmembrane region" description="Helical" evidence="13">
    <location>
        <begin position="273"/>
        <end position="290"/>
    </location>
</feature>
<sequence>METQTSRTEEKLQCYHCGDEVSNTYYIVDEHHFCCLACQSVYQLLNSNKLNGYYSYNPHPGRSTKNNSGDLSYLDEENIVNQLIDFKDDDCMIITLYVPQIHCSSCIWLLENLHKINANILSSRADFMKRRVRIRFNYQQLSLKQLIALMDSIGYLPQITLQDVVKSERKNDQYQLIRKIAVAGFCFGNSMMMSFPEYFGMGSFEATYARLFGWVNLSFGLIAMLYSGRSYFSSSLKSIKQGRLSLDVPLALGIAMLFIRSAFEIIWNTGPGFSDTLCGLLFFLLIGKWIQRKTYDNLSFERDYKSYFPIAVTRILGGQEKAIALADLAVGDRILIRNQEIIPADAILLKGEAQIDFSFVTGEAFPVEKVLGEVIYAGGRQMAGAIELEVVKSVSQSYLTSLWNQPIFSKPSSFTSFSNTVSRYFTPVLLGIAFFSASFWILSGDYTKAWRAFTAVLIIGCPCALALSSPFTLSGILSVFDKNGFYMKHTLAIEKMATVDTIVFDKTGTITNPLDHKLAFQGKLSELDQLLVFSVCRNSNHPISRAIANSLPPFYRAPLAISAYEEIPGKGIRATADGNEVFIGTPHFLGLGTGQPIGTYIQLNGKVKGYYSIAQHWRPALPNVVQQLKETYSLHLISGDGCSDQHLLHDLFPSGTPLYFNQLPADKLHYIQALQQNGKKVAMVGDGLNDAGALKQATIGIAVSDDINNFSPASDGILSGTSFLLLPTFFRLAKQAMKIIYSSFCISLIYNIIGLYFAISGNMSPLFAAILMPLSTITIISFTRLAVYYCAFKNNMKR</sequence>
<dbReference type="EMBL" id="BAABIQ010000035">
    <property type="protein sequence ID" value="GAA4794666.1"/>
    <property type="molecule type" value="Genomic_DNA"/>
</dbReference>
<feature type="transmembrane region" description="Helical" evidence="13">
    <location>
        <begin position="765"/>
        <end position="791"/>
    </location>
</feature>
<keyword evidence="8" id="KW-0460">Magnesium</keyword>
<evidence type="ECO:0000256" key="6">
    <source>
        <dbReference type="ARBA" id="ARBA00022692"/>
    </source>
</evidence>
<evidence type="ECO:0000256" key="11">
    <source>
        <dbReference type="ARBA" id="ARBA00023065"/>
    </source>
</evidence>
<feature type="transmembrane region" description="Helical" evidence="13">
    <location>
        <begin position="248"/>
        <end position="267"/>
    </location>
</feature>
<feature type="domain" description="Putative metal-binding" evidence="15">
    <location>
        <begin position="13"/>
        <end position="87"/>
    </location>
</feature>
<keyword evidence="9" id="KW-1278">Translocase</keyword>
<feature type="transmembrane region" description="Helical" evidence="13">
    <location>
        <begin position="455"/>
        <end position="480"/>
    </location>
</feature>
<reference evidence="17" key="1">
    <citation type="journal article" date="2019" name="Int. J. Syst. Evol. Microbiol.">
        <title>The Global Catalogue of Microorganisms (GCM) 10K type strain sequencing project: providing services to taxonomists for standard genome sequencing and annotation.</title>
        <authorList>
            <consortium name="The Broad Institute Genomics Platform"/>
            <consortium name="The Broad Institute Genome Sequencing Center for Infectious Disease"/>
            <person name="Wu L."/>
            <person name="Ma J."/>
        </authorList>
    </citation>
    <scope>NUCLEOTIDE SEQUENCE [LARGE SCALE GENOMIC DNA]</scope>
    <source>
        <strain evidence="17">JCM 18200</strain>
    </source>
</reference>
<evidence type="ECO:0000256" key="3">
    <source>
        <dbReference type="ARBA" id="ARBA00022448"/>
    </source>
</evidence>
<evidence type="ECO:0000256" key="8">
    <source>
        <dbReference type="ARBA" id="ARBA00022842"/>
    </source>
</evidence>
<evidence type="ECO:0000313" key="16">
    <source>
        <dbReference type="EMBL" id="GAA4794666.1"/>
    </source>
</evidence>
<dbReference type="Pfam" id="PF00122">
    <property type="entry name" value="E1-E2_ATPase"/>
    <property type="match status" value="1"/>
</dbReference>
<feature type="transmembrane region" description="Helical" evidence="13">
    <location>
        <begin position="739"/>
        <end position="759"/>
    </location>
</feature>
<dbReference type="InterPro" id="IPR018303">
    <property type="entry name" value="ATPase_P-typ_P_site"/>
</dbReference>
<dbReference type="PANTHER" id="PTHR43520">
    <property type="entry name" value="ATP7, ISOFORM B"/>
    <property type="match status" value="1"/>
</dbReference>
<keyword evidence="10 13" id="KW-1133">Transmembrane helix</keyword>
<evidence type="ECO:0000256" key="12">
    <source>
        <dbReference type="ARBA" id="ARBA00023136"/>
    </source>
</evidence>
<comment type="subcellular location">
    <subcellularLocation>
        <location evidence="1">Cell membrane</location>
        <topology evidence="1">Multi-pass membrane protein</topology>
    </subcellularLocation>
</comment>
<comment type="similarity">
    <text evidence="2">Belongs to the cation transport ATPase (P-type) (TC 3.A.3) family. Type IB subfamily.</text>
</comment>
<name>A0ABP9BFR5_9SPHI</name>
<keyword evidence="7" id="KW-0479">Metal-binding</keyword>
<evidence type="ECO:0000256" key="10">
    <source>
        <dbReference type="ARBA" id="ARBA00022989"/>
    </source>
</evidence>
<dbReference type="SUPFAM" id="SSF56784">
    <property type="entry name" value="HAD-like"/>
    <property type="match status" value="1"/>
</dbReference>
<dbReference type="PRINTS" id="PR00943">
    <property type="entry name" value="CUATPASE"/>
</dbReference>
<dbReference type="RefSeq" id="WP_345232013.1">
    <property type="nucleotide sequence ID" value="NZ_BAABIQ010000035.1"/>
</dbReference>
<dbReference type="Pfam" id="PF12156">
    <property type="entry name" value="ATPase-cat_bd"/>
    <property type="match status" value="1"/>
</dbReference>
<dbReference type="InterPro" id="IPR023299">
    <property type="entry name" value="ATPase_P-typ_cyto_dom_N"/>
</dbReference>
<evidence type="ECO:0000256" key="5">
    <source>
        <dbReference type="ARBA" id="ARBA00022553"/>
    </source>
</evidence>
<feature type="domain" description="P-type ATPase A" evidence="14">
    <location>
        <begin position="309"/>
        <end position="403"/>
    </location>
</feature>
<dbReference type="InterPro" id="IPR023214">
    <property type="entry name" value="HAD_sf"/>
</dbReference>
<dbReference type="PANTHER" id="PTHR43520:SF5">
    <property type="entry name" value="CATION-TRANSPORTING P-TYPE ATPASE-RELATED"/>
    <property type="match status" value="1"/>
</dbReference>
<accession>A0ABP9BFR5</accession>
<dbReference type="PROSITE" id="PS00154">
    <property type="entry name" value="ATPASE_E1_E2"/>
    <property type="match status" value="1"/>
</dbReference>
<evidence type="ECO:0000259" key="14">
    <source>
        <dbReference type="Pfam" id="PF00122"/>
    </source>
</evidence>
<keyword evidence="3" id="KW-0813">Transport</keyword>
<feature type="transmembrane region" description="Helical" evidence="13">
    <location>
        <begin position="207"/>
        <end position="227"/>
    </location>
</feature>
<evidence type="ECO:0000256" key="7">
    <source>
        <dbReference type="ARBA" id="ARBA00022723"/>
    </source>
</evidence>